<keyword evidence="3" id="KW-1185">Reference proteome</keyword>
<protein>
    <submittedName>
        <fullName evidence="2">Uncharacterized protein</fullName>
    </submittedName>
</protein>
<gene>
    <name evidence="2" type="ORF">CHLRE_03g152326v5</name>
</gene>
<dbReference type="GeneID" id="66052711"/>
<sequence>MGGNVAGRKDAAVRKPSQVGQRAEADERRQGCSAGPAYGRPQAACLTCTARQPA</sequence>
<dbReference type="EMBL" id="CM008964">
    <property type="protein sequence ID" value="PNW84635.1"/>
    <property type="molecule type" value="Genomic_DNA"/>
</dbReference>
<evidence type="ECO:0000313" key="2">
    <source>
        <dbReference type="EMBL" id="PNW84635.1"/>
    </source>
</evidence>
<evidence type="ECO:0000313" key="3">
    <source>
        <dbReference type="Proteomes" id="UP000006906"/>
    </source>
</evidence>
<dbReference type="Gramene" id="PNW84635">
    <property type="protein sequence ID" value="PNW84635"/>
    <property type="gene ID" value="CHLRE_03g152326v5"/>
</dbReference>
<dbReference type="AlphaFoldDB" id="A0A2K3DVS4"/>
<dbReference type="RefSeq" id="XP_042925662.1">
    <property type="nucleotide sequence ID" value="XM_043060533.1"/>
</dbReference>
<evidence type="ECO:0000256" key="1">
    <source>
        <dbReference type="SAM" id="MobiDB-lite"/>
    </source>
</evidence>
<name>A0A2K3DVS4_CHLRE</name>
<organism evidence="2 3">
    <name type="scientific">Chlamydomonas reinhardtii</name>
    <name type="common">Chlamydomonas smithii</name>
    <dbReference type="NCBI Taxonomy" id="3055"/>
    <lineage>
        <taxon>Eukaryota</taxon>
        <taxon>Viridiplantae</taxon>
        <taxon>Chlorophyta</taxon>
        <taxon>core chlorophytes</taxon>
        <taxon>Chlorophyceae</taxon>
        <taxon>CS clade</taxon>
        <taxon>Chlamydomonadales</taxon>
        <taxon>Chlamydomonadaceae</taxon>
        <taxon>Chlamydomonas</taxon>
    </lineage>
</organism>
<proteinExistence type="predicted"/>
<dbReference type="InParanoid" id="A0A2K3DVS4"/>
<dbReference type="Proteomes" id="UP000006906">
    <property type="component" value="Chromosome 3"/>
</dbReference>
<reference evidence="2 3" key="1">
    <citation type="journal article" date="2007" name="Science">
        <title>The Chlamydomonas genome reveals the evolution of key animal and plant functions.</title>
        <authorList>
            <person name="Merchant S.S."/>
            <person name="Prochnik S.E."/>
            <person name="Vallon O."/>
            <person name="Harris E.H."/>
            <person name="Karpowicz S.J."/>
            <person name="Witman G.B."/>
            <person name="Terry A."/>
            <person name="Salamov A."/>
            <person name="Fritz-Laylin L.K."/>
            <person name="Marechal-Drouard L."/>
            <person name="Marshall W.F."/>
            <person name="Qu L.H."/>
            <person name="Nelson D.R."/>
            <person name="Sanderfoot A.A."/>
            <person name="Spalding M.H."/>
            <person name="Kapitonov V.V."/>
            <person name="Ren Q."/>
            <person name="Ferris P."/>
            <person name="Lindquist E."/>
            <person name="Shapiro H."/>
            <person name="Lucas S.M."/>
            <person name="Grimwood J."/>
            <person name="Schmutz J."/>
            <person name="Cardol P."/>
            <person name="Cerutti H."/>
            <person name="Chanfreau G."/>
            <person name="Chen C.L."/>
            <person name="Cognat V."/>
            <person name="Croft M.T."/>
            <person name="Dent R."/>
            <person name="Dutcher S."/>
            <person name="Fernandez E."/>
            <person name="Fukuzawa H."/>
            <person name="Gonzalez-Ballester D."/>
            <person name="Gonzalez-Halphen D."/>
            <person name="Hallmann A."/>
            <person name="Hanikenne M."/>
            <person name="Hippler M."/>
            <person name="Inwood W."/>
            <person name="Jabbari K."/>
            <person name="Kalanon M."/>
            <person name="Kuras R."/>
            <person name="Lefebvre P.A."/>
            <person name="Lemaire S.D."/>
            <person name="Lobanov A.V."/>
            <person name="Lohr M."/>
            <person name="Manuell A."/>
            <person name="Meier I."/>
            <person name="Mets L."/>
            <person name="Mittag M."/>
            <person name="Mittelmeier T."/>
            <person name="Moroney J.V."/>
            <person name="Moseley J."/>
            <person name="Napoli C."/>
            <person name="Nedelcu A.M."/>
            <person name="Niyogi K."/>
            <person name="Novoselov S.V."/>
            <person name="Paulsen I.T."/>
            <person name="Pazour G."/>
            <person name="Purton S."/>
            <person name="Ral J.P."/>
            <person name="Riano-Pachon D.M."/>
            <person name="Riekhof W."/>
            <person name="Rymarquis L."/>
            <person name="Schroda M."/>
            <person name="Stern D."/>
            <person name="Umen J."/>
            <person name="Willows R."/>
            <person name="Wilson N."/>
            <person name="Zimmer S.L."/>
            <person name="Allmer J."/>
            <person name="Balk J."/>
            <person name="Bisova K."/>
            <person name="Chen C.J."/>
            <person name="Elias M."/>
            <person name="Gendler K."/>
            <person name="Hauser C."/>
            <person name="Lamb M.R."/>
            <person name="Ledford H."/>
            <person name="Long J.C."/>
            <person name="Minagawa J."/>
            <person name="Page M.D."/>
            <person name="Pan J."/>
            <person name="Pootakham W."/>
            <person name="Roje S."/>
            <person name="Rose A."/>
            <person name="Stahlberg E."/>
            <person name="Terauchi A.M."/>
            <person name="Yang P."/>
            <person name="Ball S."/>
            <person name="Bowler C."/>
            <person name="Dieckmann C.L."/>
            <person name="Gladyshev V.N."/>
            <person name="Green P."/>
            <person name="Jorgensen R."/>
            <person name="Mayfield S."/>
            <person name="Mueller-Roeber B."/>
            <person name="Rajamani S."/>
            <person name="Sayre R.T."/>
            <person name="Brokstein P."/>
            <person name="Dubchak I."/>
            <person name="Goodstein D."/>
            <person name="Hornick L."/>
            <person name="Huang Y.W."/>
            <person name="Jhaveri J."/>
            <person name="Luo Y."/>
            <person name="Martinez D."/>
            <person name="Ngau W.C."/>
            <person name="Otillar B."/>
            <person name="Poliakov A."/>
            <person name="Porter A."/>
            <person name="Szajkowski L."/>
            <person name="Werner G."/>
            <person name="Zhou K."/>
            <person name="Grigoriev I.V."/>
            <person name="Rokhsar D.S."/>
            <person name="Grossman A.R."/>
        </authorList>
    </citation>
    <scope>NUCLEOTIDE SEQUENCE [LARGE SCALE GENOMIC DNA]</scope>
    <source>
        <strain evidence="3">CC-503</strain>
    </source>
</reference>
<accession>A0A2K3DVS4</accession>
<dbReference type="KEGG" id="cre:CHLRE_03g152326v5"/>
<feature type="region of interest" description="Disordered" evidence="1">
    <location>
        <begin position="1"/>
        <end position="40"/>
    </location>
</feature>